<proteinExistence type="predicted"/>
<dbReference type="VEuPathDB" id="CryptoDB:Cvel_12040"/>
<protein>
    <submittedName>
        <fullName evidence="2">Uncharacterized protein</fullName>
    </submittedName>
</protein>
<sequence>MGRGAPAARVGGECGTSSSRRAVAAPRDRDRRLEKKEKGEDEEFVLPQKKRISLIQKSAATEQGRRGEGSESGWGSASNHDGSSSGDEIDDKDYYPNENNDSRDNIDQGQHGQRDSLGGGRTMSSREIRRAITALDTLILRTHPKEDGNTILPWDQTTAAVVAHVPRPEREKEGQKKRTW</sequence>
<reference evidence="2" key="1">
    <citation type="submission" date="2014-11" db="EMBL/GenBank/DDBJ databases">
        <title>Molecular phylogeny of cliff fern family Woodsiaceae with morphological implications.</title>
        <authorList>
            <person name="Shao Y.-Z."/>
            <person name="Wei R."/>
            <person name="Zhang X.-C."/>
        </authorList>
    </citation>
    <scope>NUCLEOTIDE SEQUENCE</scope>
</reference>
<feature type="compositionally biased region" description="Basic and acidic residues" evidence="1">
    <location>
        <begin position="92"/>
        <end position="106"/>
    </location>
</feature>
<dbReference type="PhylomeDB" id="A0A0K6SAX8"/>
<accession>A0A0K6SAX8</accession>
<organism evidence="2">
    <name type="scientific">Chromera velia CCMP2878</name>
    <dbReference type="NCBI Taxonomy" id="1169474"/>
    <lineage>
        <taxon>Eukaryota</taxon>
        <taxon>Sar</taxon>
        <taxon>Alveolata</taxon>
        <taxon>Colpodellida</taxon>
        <taxon>Chromeraceae</taxon>
        <taxon>Chromera</taxon>
    </lineage>
</organism>
<feature type="region of interest" description="Disordered" evidence="1">
    <location>
        <begin position="1"/>
        <end position="128"/>
    </location>
</feature>
<dbReference type="AlphaFoldDB" id="A0A0K6SAX8"/>
<evidence type="ECO:0000313" key="2">
    <source>
        <dbReference type="EMBL" id="CUC10788.1"/>
    </source>
</evidence>
<gene>
    <name evidence="2" type="ORF">Cvel_12040.t1</name>
</gene>
<name>A0A0K6SAX8_9ALVE</name>
<dbReference type="EMBL" id="CDMZ01005703">
    <property type="protein sequence ID" value="CUC10788.1"/>
    <property type="molecule type" value="Genomic_DNA"/>
</dbReference>
<evidence type="ECO:0000256" key="1">
    <source>
        <dbReference type="SAM" id="MobiDB-lite"/>
    </source>
</evidence>
<feature type="compositionally biased region" description="Basic and acidic residues" evidence="1">
    <location>
        <begin position="26"/>
        <end position="39"/>
    </location>
</feature>